<dbReference type="Proteomes" id="UP001551675">
    <property type="component" value="Unassembled WGS sequence"/>
</dbReference>
<keyword evidence="3" id="KW-1185">Reference proteome</keyword>
<feature type="transmembrane region" description="Helical" evidence="1">
    <location>
        <begin position="6"/>
        <end position="27"/>
    </location>
</feature>
<dbReference type="EMBL" id="JBFALK010000004">
    <property type="protein sequence ID" value="MEV0968968.1"/>
    <property type="molecule type" value="Genomic_DNA"/>
</dbReference>
<reference evidence="2 3" key="1">
    <citation type="submission" date="2024-06" db="EMBL/GenBank/DDBJ databases">
        <title>The Natural Products Discovery Center: Release of the First 8490 Sequenced Strains for Exploring Actinobacteria Biosynthetic Diversity.</title>
        <authorList>
            <person name="Kalkreuter E."/>
            <person name="Kautsar S.A."/>
            <person name="Yang D."/>
            <person name="Bader C.D."/>
            <person name="Teijaro C.N."/>
            <person name="Fluegel L."/>
            <person name="Davis C.M."/>
            <person name="Simpson J.R."/>
            <person name="Lauterbach L."/>
            <person name="Steele A.D."/>
            <person name="Gui C."/>
            <person name="Meng S."/>
            <person name="Li G."/>
            <person name="Viehrig K."/>
            <person name="Ye F."/>
            <person name="Su P."/>
            <person name="Kiefer A.F."/>
            <person name="Nichols A."/>
            <person name="Cepeda A.J."/>
            <person name="Yan W."/>
            <person name="Fan B."/>
            <person name="Jiang Y."/>
            <person name="Adhikari A."/>
            <person name="Zheng C.-J."/>
            <person name="Schuster L."/>
            <person name="Cowan T.M."/>
            <person name="Smanski M.J."/>
            <person name="Chevrette M.G."/>
            <person name="De Carvalho L.P.S."/>
            <person name="Shen B."/>
        </authorList>
    </citation>
    <scope>NUCLEOTIDE SEQUENCE [LARGE SCALE GENOMIC DNA]</scope>
    <source>
        <strain evidence="2 3">NPDC050100</strain>
    </source>
</reference>
<name>A0ABV3GBF1_MICGL</name>
<evidence type="ECO:0000256" key="1">
    <source>
        <dbReference type="SAM" id="Phobius"/>
    </source>
</evidence>
<proteinExistence type="predicted"/>
<keyword evidence="1" id="KW-1133">Transmembrane helix</keyword>
<keyword evidence="1" id="KW-0472">Membrane</keyword>
<protein>
    <submittedName>
        <fullName evidence="2">Uncharacterized protein</fullName>
    </submittedName>
</protein>
<accession>A0ABV3GBF1</accession>
<keyword evidence="1" id="KW-0812">Transmembrane</keyword>
<evidence type="ECO:0000313" key="3">
    <source>
        <dbReference type="Proteomes" id="UP001551675"/>
    </source>
</evidence>
<evidence type="ECO:0000313" key="2">
    <source>
        <dbReference type="EMBL" id="MEV0968968.1"/>
    </source>
</evidence>
<comment type="caution">
    <text evidence="2">The sequence shown here is derived from an EMBL/GenBank/DDBJ whole genome shotgun (WGS) entry which is preliminary data.</text>
</comment>
<gene>
    <name evidence="2" type="ORF">AB0I59_10065</name>
</gene>
<dbReference type="RefSeq" id="WP_061258248.1">
    <property type="nucleotide sequence ID" value="NZ_JBFALK010000004.1"/>
</dbReference>
<organism evidence="2 3">
    <name type="scientific">Microtetraspora glauca</name>
    <dbReference type="NCBI Taxonomy" id="1996"/>
    <lineage>
        <taxon>Bacteria</taxon>
        <taxon>Bacillati</taxon>
        <taxon>Actinomycetota</taxon>
        <taxon>Actinomycetes</taxon>
        <taxon>Streptosporangiales</taxon>
        <taxon>Streptosporangiaceae</taxon>
        <taxon>Microtetraspora</taxon>
    </lineage>
</organism>
<sequence>MPQVLVIGVLIIVGGIIGVFAVIVIGIRVEDRRGSATDPGSGYLASGTRWLLGLYVDHTACRYVSNPRHDCPKCRRASANH</sequence>